<proteinExistence type="predicted"/>
<dbReference type="RefSeq" id="WP_067554111.1">
    <property type="nucleotide sequence ID" value="NZ_CP016895.1"/>
</dbReference>
<evidence type="ECO:0000313" key="1">
    <source>
        <dbReference type="EMBL" id="AOA58182.1"/>
    </source>
</evidence>
<sequence>MKAIILDTETHSLNGLPVEIAYVPFQLENGNASMFADQCFDEFYSVGEPISYGAMAVHHIIESDIADKPSYKTFELPGDVEYIIGHNVDYDIAAIQRCGIDTANIKAICTLALARKAWPSAEAHNLSALLYMLMNGSDLARQKLRNAHNAKHDVLMTGFILKSIVRELSIQSIEDLYAVSEVARIPTTITFGKHKGLPISSLPADYKAWLLGKSDIDPYLRKALEAA</sequence>
<organism evidence="1 2">
    <name type="scientific">Acinetobacter larvae</name>
    <dbReference type="NCBI Taxonomy" id="1789224"/>
    <lineage>
        <taxon>Bacteria</taxon>
        <taxon>Pseudomonadati</taxon>
        <taxon>Pseudomonadota</taxon>
        <taxon>Gammaproteobacteria</taxon>
        <taxon>Moraxellales</taxon>
        <taxon>Moraxellaceae</taxon>
        <taxon>Acinetobacter</taxon>
    </lineage>
</organism>
<dbReference type="AlphaFoldDB" id="A0A1B2LYZ3"/>
<dbReference type="CDD" id="cd06127">
    <property type="entry name" value="DEDDh"/>
    <property type="match status" value="1"/>
</dbReference>
<dbReference type="InterPro" id="IPR036397">
    <property type="entry name" value="RNaseH_sf"/>
</dbReference>
<protein>
    <submittedName>
        <fullName evidence="1">DNA polymerase III subunit epsilon</fullName>
    </submittedName>
</protein>
<gene>
    <name evidence="1" type="ORF">BFG52_07335</name>
</gene>
<keyword evidence="2" id="KW-1185">Reference proteome</keyword>
<dbReference type="KEGG" id="ala:BFG52_07335"/>
<evidence type="ECO:0000313" key="2">
    <source>
        <dbReference type="Proteomes" id="UP000093391"/>
    </source>
</evidence>
<dbReference type="GO" id="GO:0003676">
    <property type="term" value="F:nucleic acid binding"/>
    <property type="evidence" value="ECO:0007669"/>
    <property type="project" value="InterPro"/>
</dbReference>
<dbReference type="InterPro" id="IPR012337">
    <property type="entry name" value="RNaseH-like_sf"/>
</dbReference>
<dbReference type="EMBL" id="CP016895">
    <property type="protein sequence ID" value="AOA58182.1"/>
    <property type="molecule type" value="Genomic_DNA"/>
</dbReference>
<name>A0A1B2LYZ3_9GAMM</name>
<accession>A0A1B2LYZ3</accession>
<dbReference type="Gene3D" id="3.30.420.10">
    <property type="entry name" value="Ribonuclease H-like superfamily/Ribonuclease H"/>
    <property type="match status" value="1"/>
</dbReference>
<dbReference type="OrthoDB" id="7822240at2"/>
<reference evidence="1 2" key="1">
    <citation type="submission" date="2016-08" db="EMBL/GenBank/DDBJ databases">
        <authorList>
            <person name="Seilhamer J.J."/>
        </authorList>
    </citation>
    <scope>NUCLEOTIDE SEQUENCE [LARGE SCALE GENOMIC DNA]</scope>
    <source>
        <strain evidence="1 2">BRTC-1</strain>
    </source>
</reference>
<dbReference type="Proteomes" id="UP000093391">
    <property type="component" value="Chromosome"/>
</dbReference>
<dbReference type="SUPFAM" id="SSF53098">
    <property type="entry name" value="Ribonuclease H-like"/>
    <property type="match status" value="1"/>
</dbReference>
<dbReference type="STRING" id="1789224.BFG52_07335"/>